<dbReference type="InterPro" id="IPR048627">
    <property type="entry name" value="Sec10_HB"/>
</dbReference>
<dbReference type="Pfam" id="PF07393">
    <property type="entry name" value="Sec10_HB"/>
    <property type="match status" value="1"/>
</dbReference>
<feature type="domain" description="Exocyst complex component Sec10-like alpha-helical bundle" evidence="6">
    <location>
        <begin position="164"/>
        <end position="796"/>
    </location>
</feature>
<gene>
    <name evidence="8" type="ORF">CTheo_1934</name>
</gene>
<keyword evidence="3" id="KW-0268">Exocytosis</keyword>
<dbReference type="GO" id="GO:0006893">
    <property type="term" value="P:Golgi to plasma membrane transport"/>
    <property type="evidence" value="ECO:0007669"/>
    <property type="project" value="TreeGrafter"/>
</dbReference>
<protein>
    <submittedName>
        <fullName evidence="8">Exocyst complex component sec10</fullName>
    </submittedName>
</protein>
<dbReference type="InterPro" id="IPR009976">
    <property type="entry name" value="Sec10-like"/>
</dbReference>
<evidence type="ECO:0000256" key="3">
    <source>
        <dbReference type="ARBA" id="ARBA00022483"/>
    </source>
</evidence>
<reference evidence="8 9" key="1">
    <citation type="journal article" date="2019" name="Fungal Biol. Biotechnol.">
        <title>Draft genome sequence of fastidious pathogen Ceratobasidium theobromae, which causes vascular-streak dieback in Theobroma cacao.</title>
        <authorList>
            <person name="Ali S.S."/>
            <person name="Asman A."/>
            <person name="Shao J."/>
            <person name="Firmansyah A.P."/>
            <person name="Susilo A.W."/>
            <person name="Rosmana A."/>
            <person name="McMahon P."/>
            <person name="Junaid M."/>
            <person name="Guest D."/>
            <person name="Kheng T.Y."/>
            <person name="Meinhardt L.W."/>
            <person name="Bailey B.A."/>
        </authorList>
    </citation>
    <scope>NUCLEOTIDE SEQUENCE [LARGE SCALE GENOMIC DNA]</scope>
    <source>
        <strain evidence="8 9">CT2</strain>
    </source>
</reference>
<comment type="similarity">
    <text evidence="1">Belongs to the SEC10 family.</text>
</comment>
<dbReference type="PANTHER" id="PTHR12100:SF0">
    <property type="entry name" value="EXOCYST COMPLEX COMPONENT 5"/>
    <property type="match status" value="1"/>
</dbReference>
<name>A0A5N5QS69_9AGAM</name>
<accession>A0A5N5QS69</accession>
<dbReference type="Proteomes" id="UP000383932">
    <property type="component" value="Unassembled WGS sequence"/>
</dbReference>
<feature type="region of interest" description="Disordered" evidence="5">
    <location>
        <begin position="794"/>
        <end position="814"/>
    </location>
</feature>
<evidence type="ECO:0000256" key="2">
    <source>
        <dbReference type="ARBA" id="ARBA00022448"/>
    </source>
</evidence>
<evidence type="ECO:0000256" key="1">
    <source>
        <dbReference type="ARBA" id="ARBA00006572"/>
    </source>
</evidence>
<dbReference type="AlphaFoldDB" id="A0A5N5QS69"/>
<dbReference type="GO" id="GO:0006887">
    <property type="term" value="P:exocytosis"/>
    <property type="evidence" value="ECO:0007669"/>
    <property type="project" value="UniProtKB-KW"/>
</dbReference>
<evidence type="ECO:0000256" key="5">
    <source>
        <dbReference type="SAM" id="MobiDB-lite"/>
    </source>
</evidence>
<evidence type="ECO:0000256" key="4">
    <source>
        <dbReference type="ARBA" id="ARBA00023054"/>
    </source>
</evidence>
<organism evidence="8 9">
    <name type="scientific">Ceratobasidium theobromae</name>
    <dbReference type="NCBI Taxonomy" id="1582974"/>
    <lineage>
        <taxon>Eukaryota</taxon>
        <taxon>Fungi</taxon>
        <taxon>Dikarya</taxon>
        <taxon>Basidiomycota</taxon>
        <taxon>Agaricomycotina</taxon>
        <taxon>Agaricomycetes</taxon>
        <taxon>Cantharellales</taxon>
        <taxon>Ceratobasidiaceae</taxon>
        <taxon>Ceratobasidium</taxon>
    </lineage>
</organism>
<feature type="domain" description="Exocyst complex component Sec10 N-terminal" evidence="7">
    <location>
        <begin position="39"/>
        <end position="153"/>
    </location>
</feature>
<evidence type="ECO:0000313" key="9">
    <source>
        <dbReference type="Proteomes" id="UP000383932"/>
    </source>
</evidence>
<keyword evidence="9" id="KW-1185">Reference proteome</keyword>
<dbReference type="PANTHER" id="PTHR12100">
    <property type="entry name" value="SEC10"/>
    <property type="match status" value="1"/>
</dbReference>
<evidence type="ECO:0000259" key="6">
    <source>
        <dbReference type="Pfam" id="PF07393"/>
    </source>
</evidence>
<evidence type="ECO:0000313" key="8">
    <source>
        <dbReference type="EMBL" id="KAB5594612.1"/>
    </source>
</evidence>
<evidence type="ECO:0000259" key="7">
    <source>
        <dbReference type="Pfam" id="PF20667"/>
    </source>
</evidence>
<keyword evidence="2" id="KW-0813">Transport</keyword>
<proteinExistence type="inferred from homology"/>
<comment type="caution">
    <text evidence="8">The sequence shown here is derived from an EMBL/GenBank/DDBJ whole genome shotgun (WGS) entry which is preliminary data.</text>
</comment>
<dbReference type="OrthoDB" id="125856at2759"/>
<dbReference type="InterPro" id="IPR048625">
    <property type="entry name" value="Sec10_N"/>
</dbReference>
<dbReference type="GO" id="GO:0000145">
    <property type="term" value="C:exocyst"/>
    <property type="evidence" value="ECO:0007669"/>
    <property type="project" value="TreeGrafter"/>
</dbReference>
<dbReference type="EMBL" id="SSOP01000018">
    <property type="protein sequence ID" value="KAB5594612.1"/>
    <property type="molecule type" value="Genomic_DNA"/>
</dbReference>
<keyword evidence="4" id="KW-0175">Coiled coil</keyword>
<sequence>MGRCPTSFLQDQFDIKEFVSSMSENLIAQSSQEPGPFDPRPFIRNFEAAVDKLLVIRKDIQKKTEMLEKSVKNAEDEYGQKMVDLNSGFEAVGKSFTAMESKITEVGRTAIRIGEQLESVHLARQRAQAAYDLFDHYNRLSRGDTSSLESLKKEGKNREGTRQVAIILRRLNVVAKEVDVPGADTTRENIEKYCEKFEKDMLKLFDRYYRKGDPKMMARCAQTLLEFNGGASCVQMYVNQHDFFISENRVQGPDDTTPLWQSLADPYTAAPKREPGLSAIFAEIRATVEQEAQIIQAVFPNPPIVMQVFLQRVFAQVIQQYLEATLERASSMSNLAFLRMLNVGHVQTGALVEDLKQFDLSTVVTRSSVPTPSDPLVASGSVATGTAAPFGTMLDTAMEEIFVPHTEGTKYLERESKSLGEMYLNLLLRFTKYHEKASKSKTSNLYGRLVNQLANAAATSSSNSTPGSTRAQAAAAFMKFSGISGTPTESEGEDPVKEEDGVLSVEVAERMLKWHAEAIGRCVEMGPTSEVPKHALSLLRVLSEALGRSYIEVAIETAQNRLESRDNKVEPDLSGLSIIRGVDLICHLWQQYINIALLPLASTSVTLRREMSIFSSQTINRVEGATNTLMQKIIDAVLAYLAFQLNKQKKNDFKPRNDDLSFARVNTEPCTACCEMLERFRDAAKENISGKNLDYFLNEVGTSFHSQLLEHLRKFSVSATGGLMLAKDLKSYQDTISSYNIPALDERYEFLRQLGNVFLVPAQSLKSFVTESYLGRIDAQLLRPYLAQRSDWNETERGYDGEAPAETTEASSRGLKERLGVTGKLAAVVRELDNLRVGDEANHSGSASQRNSGVFGLSPSMSFGNA</sequence>
<dbReference type="Pfam" id="PF20667">
    <property type="entry name" value="Sec10_N"/>
    <property type="match status" value="1"/>
</dbReference>